<dbReference type="FunFam" id="2.60.120.230:FF:000001">
    <property type="entry name" value="Monooxygenase, DBH-like 1"/>
    <property type="match status" value="1"/>
</dbReference>
<evidence type="ECO:0000256" key="1">
    <source>
        <dbReference type="ARBA" id="ARBA00010676"/>
    </source>
</evidence>
<keyword evidence="3" id="KW-0325">Glycoprotein</keyword>
<dbReference type="Pfam" id="PF03712">
    <property type="entry name" value="Cu2_monoox_C"/>
    <property type="match status" value="1"/>
</dbReference>
<dbReference type="InterPro" id="IPR008977">
    <property type="entry name" value="PHM/PNGase_F_dom_sf"/>
</dbReference>
<feature type="compositionally biased region" description="Polar residues" evidence="4">
    <location>
        <begin position="83"/>
        <end position="92"/>
    </location>
</feature>
<organism evidence="6 7">
    <name type="scientific">Meganyctiphanes norvegica</name>
    <name type="common">Northern krill</name>
    <name type="synonym">Thysanopoda norvegica</name>
    <dbReference type="NCBI Taxonomy" id="48144"/>
    <lineage>
        <taxon>Eukaryota</taxon>
        <taxon>Metazoa</taxon>
        <taxon>Ecdysozoa</taxon>
        <taxon>Arthropoda</taxon>
        <taxon>Crustacea</taxon>
        <taxon>Multicrustacea</taxon>
        <taxon>Malacostraca</taxon>
        <taxon>Eumalacostraca</taxon>
        <taxon>Eucarida</taxon>
        <taxon>Euphausiacea</taxon>
        <taxon>Euphausiidae</taxon>
        <taxon>Meganyctiphanes</taxon>
    </lineage>
</organism>
<evidence type="ECO:0000259" key="5">
    <source>
        <dbReference type="Pfam" id="PF03712"/>
    </source>
</evidence>
<evidence type="ECO:0000313" key="6">
    <source>
        <dbReference type="EMBL" id="CAL4059209.1"/>
    </source>
</evidence>
<dbReference type="GO" id="GO:0004500">
    <property type="term" value="F:dopamine beta-monooxygenase activity"/>
    <property type="evidence" value="ECO:0007669"/>
    <property type="project" value="InterPro"/>
</dbReference>
<dbReference type="Gene3D" id="2.60.120.230">
    <property type="match status" value="1"/>
</dbReference>
<dbReference type="GO" id="GO:0005615">
    <property type="term" value="C:extracellular space"/>
    <property type="evidence" value="ECO:0007669"/>
    <property type="project" value="TreeGrafter"/>
</dbReference>
<dbReference type="AlphaFoldDB" id="A0AAV2PH33"/>
<evidence type="ECO:0000256" key="3">
    <source>
        <dbReference type="ARBA" id="ARBA00023180"/>
    </source>
</evidence>
<evidence type="ECO:0000256" key="2">
    <source>
        <dbReference type="ARBA" id="ARBA00023157"/>
    </source>
</evidence>
<proteinExistence type="inferred from homology"/>
<dbReference type="PANTHER" id="PTHR10157">
    <property type="entry name" value="DOPAMINE BETA HYDROXYLASE RELATED"/>
    <property type="match status" value="1"/>
</dbReference>
<comment type="similarity">
    <text evidence="1">Belongs to the copper type II ascorbate-dependent monooxygenase family.</text>
</comment>
<reference evidence="6 7" key="1">
    <citation type="submission" date="2024-05" db="EMBL/GenBank/DDBJ databases">
        <authorList>
            <person name="Wallberg A."/>
        </authorList>
    </citation>
    <scope>NUCLEOTIDE SEQUENCE [LARGE SCALE GENOMIC DNA]</scope>
</reference>
<keyword evidence="7" id="KW-1185">Reference proteome</keyword>
<feature type="non-terminal residue" evidence="6">
    <location>
        <position position="1"/>
    </location>
</feature>
<dbReference type="GO" id="GO:0042420">
    <property type="term" value="P:dopamine catabolic process"/>
    <property type="evidence" value="ECO:0007669"/>
    <property type="project" value="TreeGrafter"/>
</dbReference>
<feature type="domain" description="Copper type II ascorbate-dependent monooxygenase C-terminal" evidence="5">
    <location>
        <begin position="11"/>
        <end position="157"/>
    </location>
</feature>
<evidence type="ECO:0000256" key="4">
    <source>
        <dbReference type="SAM" id="MobiDB-lite"/>
    </source>
</evidence>
<dbReference type="GO" id="GO:0005507">
    <property type="term" value="F:copper ion binding"/>
    <property type="evidence" value="ECO:0007669"/>
    <property type="project" value="TreeGrafter"/>
</dbReference>
<dbReference type="PANTHER" id="PTHR10157:SF40">
    <property type="entry name" value="MOXD1 HOMOLOG 2"/>
    <property type="match status" value="1"/>
</dbReference>
<dbReference type="SUPFAM" id="SSF49742">
    <property type="entry name" value="PHM/PNGase F"/>
    <property type="match status" value="1"/>
</dbReference>
<accession>A0AAV2PH33</accession>
<dbReference type="EMBL" id="CAXKWB010000091">
    <property type="protein sequence ID" value="CAL4059209.1"/>
    <property type="molecule type" value="Genomic_DNA"/>
</dbReference>
<dbReference type="InterPro" id="IPR000945">
    <property type="entry name" value="DBH-like"/>
</dbReference>
<dbReference type="GO" id="GO:0030667">
    <property type="term" value="C:secretory granule membrane"/>
    <property type="evidence" value="ECO:0007669"/>
    <property type="project" value="TreeGrafter"/>
</dbReference>
<sequence length="399" mass="46212">VVYTNEIRMQDAGVISLGLSPNWKQLIPPHQKTILSSGHCVGECTKAVLPPSGIHVFGTVHYTHDLGRKVKIRNIRDGEEMETISQDNNHQPDYQEYRHKSQPTRILPGDHLITDCQYNSLERSSITLGGFKTQDETCLSFLYYWPRVELSVCHSKPSLGTVLHSLGIEELASSDPIKIRRPIELAGKTLEWRLLNYNWKEQFQYFQHATATGTFSPTCLSRGHSILEELEDMDYKYPIINVPWKKNSSCHEKIDTLLVAKTERLISAGHIEPKSEYMRDGQANTKPIVIIDVDHFAYKGVYIPIEEEILVQPFDENMFQTKFSNFEHVLEEELKEMEKDLEEELSGNHPNGERKNKYQNSFWDTRLQSYSSGNSNLIHKTGFLIWLLQLFFIYKFVYR</sequence>
<evidence type="ECO:0000313" key="7">
    <source>
        <dbReference type="Proteomes" id="UP001497623"/>
    </source>
</evidence>
<comment type="caution">
    <text evidence="6">The sequence shown here is derived from an EMBL/GenBank/DDBJ whole genome shotgun (WGS) entry which is preliminary data.</text>
</comment>
<dbReference type="InterPro" id="IPR024548">
    <property type="entry name" value="Cu2_monoox_C"/>
</dbReference>
<dbReference type="InterPro" id="IPR014784">
    <property type="entry name" value="Cu2_ascorb_mOase-like_C"/>
</dbReference>
<dbReference type="GO" id="GO:0006589">
    <property type="term" value="P:octopamine biosynthetic process"/>
    <property type="evidence" value="ECO:0007669"/>
    <property type="project" value="TreeGrafter"/>
</dbReference>
<name>A0AAV2PH33_MEGNR</name>
<feature type="region of interest" description="Disordered" evidence="4">
    <location>
        <begin position="77"/>
        <end position="96"/>
    </location>
</feature>
<dbReference type="GO" id="GO:0042421">
    <property type="term" value="P:norepinephrine biosynthetic process"/>
    <property type="evidence" value="ECO:0007669"/>
    <property type="project" value="TreeGrafter"/>
</dbReference>
<keyword evidence="2" id="KW-1015">Disulfide bond</keyword>
<dbReference type="Proteomes" id="UP001497623">
    <property type="component" value="Unassembled WGS sequence"/>
</dbReference>
<protein>
    <recommendedName>
        <fullName evidence="5">Copper type II ascorbate-dependent monooxygenase C-terminal domain-containing protein</fullName>
    </recommendedName>
</protein>
<gene>
    <name evidence="6" type="ORF">MNOR_LOCUS417</name>
</gene>